<keyword evidence="7" id="KW-1185">Reference proteome</keyword>
<dbReference type="InterPro" id="IPR018122">
    <property type="entry name" value="TF_fork_head_CS_1"/>
</dbReference>
<dbReference type="InterPro" id="IPR036388">
    <property type="entry name" value="WH-like_DNA-bd_sf"/>
</dbReference>
<dbReference type="InterPro" id="IPR045912">
    <property type="entry name" value="FOXJ2/3-like"/>
</dbReference>
<keyword evidence="1" id="KW-0805">Transcription regulation</keyword>
<dbReference type="Gene3D" id="1.10.10.10">
    <property type="entry name" value="Winged helix-like DNA-binding domain superfamily/Winged helix DNA-binding domain"/>
    <property type="match status" value="1"/>
</dbReference>
<gene>
    <name evidence="8" type="primary">LOC111085244</name>
</gene>
<evidence type="ECO:0000313" key="8">
    <source>
        <dbReference type="RefSeq" id="XP_022238626.1"/>
    </source>
</evidence>
<evidence type="ECO:0000256" key="1">
    <source>
        <dbReference type="ARBA" id="ARBA00023015"/>
    </source>
</evidence>
<accession>A0ABM1S4S1</accession>
<evidence type="ECO:0000313" key="7">
    <source>
        <dbReference type="Proteomes" id="UP000694941"/>
    </source>
</evidence>
<dbReference type="PANTHER" id="PTHR46078">
    <property type="entry name" value="FORKHEAD BOX PROTEIN J2 FAMILY MEMBER"/>
    <property type="match status" value="1"/>
</dbReference>
<dbReference type="InterPro" id="IPR036390">
    <property type="entry name" value="WH_DNA-bd_sf"/>
</dbReference>
<protein>
    <submittedName>
        <fullName evidence="8">Forkhead box protein J3-like</fullName>
    </submittedName>
</protein>
<name>A0ABM1S4S1_LIMPO</name>
<keyword evidence="2 5" id="KW-0238">DNA-binding</keyword>
<dbReference type="InterPro" id="IPR030456">
    <property type="entry name" value="TF_fork_head_CS_2"/>
</dbReference>
<dbReference type="CDD" id="cd20024">
    <property type="entry name" value="FH_FOXJ2-like"/>
    <property type="match status" value="1"/>
</dbReference>
<evidence type="ECO:0000256" key="4">
    <source>
        <dbReference type="ARBA" id="ARBA00023242"/>
    </source>
</evidence>
<proteinExistence type="predicted"/>
<dbReference type="PANTHER" id="PTHR46078:SF4">
    <property type="entry name" value="FORKHEAD BOX J2"/>
    <property type="match status" value="1"/>
</dbReference>
<dbReference type="PROSITE" id="PS50039">
    <property type="entry name" value="FORK_HEAD_3"/>
    <property type="match status" value="1"/>
</dbReference>
<dbReference type="PROSITE" id="PS00658">
    <property type="entry name" value="FORK_HEAD_2"/>
    <property type="match status" value="1"/>
</dbReference>
<comment type="subcellular location">
    <subcellularLocation>
        <location evidence="5">Nucleus</location>
    </subcellularLocation>
</comment>
<dbReference type="PRINTS" id="PR00053">
    <property type="entry name" value="FORKHEAD"/>
</dbReference>
<dbReference type="InterPro" id="IPR001766">
    <property type="entry name" value="Fork_head_dom"/>
</dbReference>
<organism evidence="7 8">
    <name type="scientific">Limulus polyphemus</name>
    <name type="common">Atlantic horseshoe crab</name>
    <dbReference type="NCBI Taxonomy" id="6850"/>
    <lineage>
        <taxon>Eukaryota</taxon>
        <taxon>Metazoa</taxon>
        <taxon>Ecdysozoa</taxon>
        <taxon>Arthropoda</taxon>
        <taxon>Chelicerata</taxon>
        <taxon>Merostomata</taxon>
        <taxon>Xiphosura</taxon>
        <taxon>Limulidae</taxon>
        <taxon>Limulus</taxon>
    </lineage>
</organism>
<evidence type="ECO:0000256" key="2">
    <source>
        <dbReference type="ARBA" id="ARBA00023125"/>
    </source>
</evidence>
<dbReference type="SUPFAM" id="SSF46785">
    <property type="entry name" value="Winged helix' DNA-binding domain"/>
    <property type="match status" value="1"/>
</dbReference>
<keyword evidence="3" id="KW-0804">Transcription</keyword>
<evidence type="ECO:0000256" key="5">
    <source>
        <dbReference type="PROSITE-ProRule" id="PRU00089"/>
    </source>
</evidence>
<sequence length="365" mass="40297">MTELDKSLTSMDWLPKLNVKGTLNGEQICNKLESNNYEEKYSLGKPMLTLNSSPGKGKPPYSYATLISFAINSSPKKRMRLSEIYSWICRNFPYYEGAGNGWKNSIRHNLSLNKCFHKVPRSKNDPGKGSYWVVDYRSVEVSITKKKKKSGKTFKKINEPLLYSSSIPSLDRTESLLTVYKSAYGLGMEGFSKNLLNTNNQNTEELKGGAKTVENGKFQNINITQSQGVLESMKMIEPVLWGLTQDQFAELVTSLNTLYEQAGLGSFHPSFSCVPGVPAGILVTGTSGLLGELNQVPVTQFVPKDNLSTEGTLSSENSNFSCISLSELSSPAASHSAGISTLTSPQKITSCEEDEEDDFNWDKLL</sequence>
<dbReference type="PROSITE" id="PS00657">
    <property type="entry name" value="FORK_HEAD_1"/>
    <property type="match status" value="1"/>
</dbReference>
<reference evidence="8" key="1">
    <citation type="submission" date="2025-08" db="UniProtKB">
        <authorList>
            <consortium name="RefSeq"/>
        </authorList>
    </citation>
    <scope>IDENTIFICATION</scope>
    <source>
        <tissue evidence="8">Muscle</tissue>
    </source>
</reference>
<keyword evidence="4 5" id="KW-0539">Nucleus</keyword>
<dbReference type="Proteomes" id="UP000694941">
    <property type="component" value="Unplaced"/>
</dbReference>
<evidence type="ECO:0000256" key="3">
    <source>
        <dbReference type="ARBA" id="ARBA00023163"/>
    </source>
</evidence>
<dbReference type="GeneID" id="111085244"/>
<feature type="DNA-binding region" description="Fork-head" evidence="5">
    <location>
        <begin position="58"/>
        <end position="149"/>
    </location>
</feature>
<dbReference type="SMART" id="SM00339">
    <property type="entry name" value="FH"/>
    <property type="match status" value="1"/>
</dbReference>
<dbReference type="Pfam" id="PF00250">
    <property type="entry name" value="Forkhead"/>
    <property type="match status" value="1"/>
</dbReference>
<dbReference type="RefSeq" id="XP_022238626.1">
    <property type="nucleotide sequence ID" value="XM_022382918.1"/>
</dbReference>
<evidence type="ECO:0000259" key="6">
    <source>
        <dbReference type="PROSITE" id="PS50039"/>
    </source>
</evidence>
<feature type="domain" description="Fork-head" evidence="6">
    <location>
        <begin position="58"/>
        <end position="149"/>
    </location>
</feature>